<dbReference type="PANTHER" id="PTHR35457:SF1">
    <property type="entry name" value="HEME A SYNTHASE"/>
    <property type="match status" value="1"/>
</dbReference>
<evidence type="ECO:0000256" key="12">
    <source>
        <dbReference type="SAM" id="MobiDB-lite"/>
    </source>
</evidence>
<evidence type="ECO:0000313" key="14">
    <source>
        <dbReference type="EMBL" id="RRJ87225.1"/>
    </source>
</evidence>
<dbReference type="GO" id="GO:0046872">
    <property type="term" value="F:metal ion binding"/>
    <property type="evidence" value="ECO:0007669"/>
    <property type="project" value="UniProtKB-KW"/>
</dbReference>
<feature type="transmembrane region" description="Helical" evidence="13">
    <location>
        <begin position="74"/>
        <end position="91"/>
    </location>
</feature>
<evidence type="ECO:0000256" key="8">
    <source>
        <dbReference type="ARBA" id="ARBA00023133"/>
    </source>
</evidence>
<keyword evidence="10" id="KW-1015">Disulfide bond</keyword>
<accession>A0A3P3VWQ6</accession>
<dbReference type="OrthoDB" id="5241540at2"/>
<feature type="transmembrane region" description="Helical" evidence="13">
    <location>
        <begin position="270"/>
        <end position="292"/>
    </location>
</feature>
<evidence type="ECO:0000256" key="9">
    <source>
        <dbReference type="ARBA" id="ARBA00023136"/>
    </source>
</evidence>
<sequence>MNTSALLPTTVTAYTRVIVWLNLIVNIGIVGTGGLVRLTGSGLGCPTWPMCTPESLVPTQEMGIHGLIEFGNRTLTGVLVVVALLAFLAVLRTPKSLGLVRPAFAIGVLIIVQAIIGGITVLVELDPRIVGVHFLFSAAIVALAGLLLQRVRLAEPLPRADATKAAPGLWASAIVVAALTWFTEIFGVLTTGAGPHAGDSAAARNGLDPAIMQHVHAWPGYALVAALLILLFVAARNGAKQTLRSTIWLGVIVLIQIGFGVYQARTGLPIWSVVIHMLLAVVAVAQLSIMLVTARREIAAQEPSDYRGEESLAEGSLAEESHEAQRS</sequence>
<evidence type="ECO:0000256" key="3">
    <source>
        <dbReference type="ARBA" id="ARBA00022692"/>
    </source>
</evidence>
<keyword evidence="9 13" id="KW-0472">Membrane</keyword>
<dbReference type="GO" id="GO:0016491">
    <property type="term" value="F:oxidoreductase activity"/>
    <property type="evidence" value="ECO:0007669"/>
    <property type="project" value="UniProtKB-KW"/>
</dbReference>
<feature type="transmembrane region" description="Helical" evidence="13">
    <location>
        <begin position="247"/>
        <end position="264"/>
    </location>
</feature>
<dbReference type="AlphaFoldDB" id="A0A3P3VWQ6"/>
<keyword evidence="8" id="KW-0350">Heme biosynthesis</keyword>
<evidence type="ECO:0000313" key="15">
    <source>
        <dbReference type="Proteomes" id="UP000274391"/>
    </source>
</evidence>
<evidence type="ECO:0000256" key="7">
    <source>
        <dbReference type="ARBA" id="ARBA00023004"/>
    </source>
</evidence>
<protein>
    <submittedName>
        <fullName evidence="14">Heme A synthase</fullName>
    </submittedName>
</protein>
<keyword evidence="4" id="KW-0479">Metal-binding</keyword>
<gene>
    <name evidence="14" type="ORF">EG850_05250</name>
</gene>
<keyword evidence="15" id="KW-1185">Reference proteome</keyword>
<proteinExistence type="predicted"/>
<dbReference type="InterPro" id="IPR003780">
    <property type="entry name" value="COX15/CtaA_fam"/>
</dbReference>
<evidence type="ECO:0000256" key="13">
    <source>
        <dbReference type="SAM" id="Phobius"/>
    </source>
</evidence>
<feature type="transmembrane region" description="Helical" evidence="13">
    <location>
        <begin position="169"/>
        <end position="189"/>
    </location>
</feature>
<feature type="region of interest" description="Disordered" evidence="12">
    <location>
        <begin position="301"/>
        <end position="327"/>
    </location>
</feature>
<dbReference type="RefSeq" id="WP_124971017.1">
    <property type="nucleotide sequence ID" value="NZ_RQVS01000005.1"/>
</dbReference>
<feature type="transmembrane region" description="Helical" evidence="13">
    <location>
        <begin position="218"/>
        <end position="235"/>
    </location>
</feature>
<comment type="subcellular location">
    <subcellularLocation>
        <location evidence="1">Membrane</location>
        <topology evidence="1">Multi-pass membrane protein</topology>
    </subcellularLocation>
</comment>
<dbReference type="Pfam" id="PF02628">
    <property type="entry name" value="COX15-CtaA"/>
    <property type="match status" value="1"/>
</dbReference>
<feature type="transmembrane region" description="Helical" evidence="13">
    <location>
        <begin position="103"/>
        <end position="123"/>
    </location>
</feature>
<dbReference type="EMBL" id="RQVS01000005">
    <property type="protein sequence ID" value="RRJ87225.1"/>
    <property type="molecule type" value="Genomic_DNA"/>
</dbReference>
<reference evidence="14 15" key="1">
    <citation type="submission" date="2018-11" db="EMBL/GenBank/DDBJ databases">
        <title>YIM 102482-1 draft genome.</title>
        <authorList>
            <person name="Li G."/>
            <person name="Jiang Y."/>
        </authorList>
    </citation>
    <scope>NUCLEOTIDE SEQUENCE [LARGE SCALE GENOMIC DNA]</scope>
    <source>
        <strain evidence="14 15">YIM 102482-1</strain>
    </source>
</reference>
<organism evidence="14 15">
    <name type="scientific">Gulosibacter macacae</name>
    <dbReference type="NCBI Taxonomy" id="2488791"/>
    <lineage>
        <taxon>Bacteria</taxon>
        <taxon>Bacillati</taxon>
        <taxon>Actinomycetota</taxon>
        <taxon>Actinomycetes</taxon>
        <taxon>Micrococcales</taxon>
        <taxon>Microbacteriaceae</taxon>
        <taxon>Gulosibacter</taxon>
    </lineage>
</organism>
<feature type="transmembrane region" description="Helical" evidence="13">
    <location>
        <begin position="129"/>
        <end position="148"/>
    </location>
</feature>
<evidence type="ECO:0000256" key="10">
    <source>
        <dbReference type="ARBA" id="ARBA00023157"/>
    </source>
</evidence>
<keyword evidence="3 13" id="KW-0812">Transmembrane</keyword>
<evidence type="ECO:0000256" key="6">
    <source>
        <dbReference type="ARBA" id="ARBA00023002"/>
    </source>
</evidence>
<dbReference type="Proteomes" id="UP000274391">
    <property type="component" value="Unassembled WGS sequence"/>
</dbReference>
<evidence type="ECO:0000256" key="11">
    <source>
        <dbReference type="ARBA" id="ARBA00023444"/>
    </source>
</evidence>
<feature type="compositionally biased region" description="Basic and acidic residues" evidence="12">
    <location>
        <begin position="301"/>
        <end position="310"/>
    </location>
</feature>
<evidence type="ECO:0000256" key="1">
    <source>
        <dbReference type="ARBA" id="ARBA00004141"/>
    </source>
</evidence>
<name>A0A3P3VWQ6_9MICO</name>
<keyword evidence="7" id="KW-0408">Iron</keyword>
<comment type="pathway">
    <text evidence="11">Porphyrin-containing compound metabolism.</text>
</comment>
<keyword evidence="6" id="KW-0560">Oxidoreductase</keyword>
<comment type="caution">
    <text evidence="14">The sequence shown here is derived from an EMBL/GenBank/DDBJ whole genome shotgun (WGS) entry which is preliminary data.</text>
</comment>
<keyword evidence="5 13" id="KW-1133">Transmembrane helix</keyword>
<dbReference type="InterPro" id="IPR050450">
    <property type="entry name" value="COX15/CtaA_HemeA_synthase"/>
</dbReference>
<dbReference type="PANTHER" id="PTHR35457">
    <property type="entry name" value="HEME A SYNTHASE"/>
    <property type="match status" value="1"/>
</dbReference>
<dbReference type="GO" id="GO:0006784">
    <property type="term" value="P:heme A biosynthetic process"/>
    <property type="evidence" value="ECO:0007669"/>
    <property type="project" value="InterPro"/>
</dbReference>
<evidence type="ECO:0000256" key="5">
    <source>
        <dbReference type="ARBA" id="ARBA00022989"/>
    </source>
</evidence>
<keyword evidence="2" id="KW-1003">Cell membrane</keyword>
<dbReference type="GO" id="GO:0016020">
    <property type="term" value="C:membrane"/>
    <property type="evidence" value="ECO:0007669"/>
    <property type="project" value="UniProtKB-SubCell"/>
</dbReference>
<evidence type="ECO:0000256" key="2">
    <source>
        <dbReference type="ARBA" id="ARBA00022475"/>
    </source>
</evidence>
<evidence type="ECO:0000256" key="4">
    <source>
        <dbReference type="ARBA" id="ARBA00022723"/>
    </source>
</evidence>